<evidence type="ECO:0000259" key="10">
    <source>
        <dbReference type="PROSITE" id="PS51285"/>
    </source>
</evidence>
<dbReference type="AGR" id="Xenbase:XB-GENE-29097391"/>
<evidence type="ECO:0000313" key="12">
    <source>
        <dbReference type="RefSeq" id="XP_031760156.1"/>
    </source>
</evidence>
<dbReference type="FunFam" id="3.30.200.20:FF:001557">
    <property type="entry name" value="Uncharacterized protein"/>
    <property type="match status" value="1"/>
</dbReference>
<proteinExistence type="inferred from homology"/>
<protein>
    <submittedName>
        <fullName evidence="12">Serine/threonine-protein kinase N2-like</fullName>
    </submittedName>
</protein>
<evidence type="ECO:0000313" key="11">
    <source>
        <dbReference type="Proteomes" id="UP000008143"/>
    </source>
</evidence>
<feature type="domain" description="AGC-kinase C-terminal" evidence="10">
    <location>
        <begin position="299"/>
        <end position="361"/>
    </location>
</feature>
<dbReference type="Pfam" id="PF00069">
    <property type="entry name" value="Pkinase"/>
    <property type="match status" value="1"/>
</dbReference>
<dbReference type="SUPFAM" id="SSF56112">
    <property type="entry name" value="Protein kinase-like (PK-like)"/>
    <property type="match status" value="1"/>
</dbReference>
<dbReference type="InterPro" id="IPR000961">
    <property type="entry name" value="AGC-kinase_C"/>
</dbReference>
<dbReference type="RefSeq" id="XP_031760156.1">
    <property type="nucleotide sequence ID" value="XM_031904296.1"/>
</dbReference>
<evidence type="ECO:0000256" key="3">
    <source>
        <dbReference type="ARBA" id="ARBA00022679"/>
    </source>
</evidence>
<accession>A0A8J1JU85</accession>
<reference evidence="12" key="1">
    <citation type="submission" date="2025-08" db="UniProtKB">
        <authorList>
            <consortium name="RefSeq"/>
        </authorList>
    </citation>
    <scope>IDENTIFICATION</scope>
    <source>
        <strain evidence="12">Nigerian</strain>
        <tissue evidence="12">Liver and blood</tissue>
    </source>
</reference>
<comment type="similarity">
    <text evidence="8">Belongs to the protein kinase superfamily.</text>
</comment>
<evidence type="ECO:0000313" key="13">
    <source>
        <dbReference type="Xenbase" id="XB-GENE-29097391"/>
    </source>
</evidence>
<dbReference type="InterPro" id="IPR008271">
    <property type="entry name" value="Ser/Thr_kinase_AS"/>
</dbReference>
<keyword evidence="1 8" id="KW-0723">Serine/threonine-protein kinase</keyword>
<organism evidence="11 12">
    <name type="scientific">Xenopus tropicalis</name>
    <name type="common">Western clawed frog</name>
    <name type="synonym">Silurana tropicalis</name>
    <dbReference type="NCBI Taxonomy" id="8364"/>
    <lineage>
        <taxon>Eukaryota</taxon>
        <taxon>Metazoa</taxon>
        <taxon>Chordata</taxon>
        <taxon>Craniata</taxon>
        <taxon>Vertebrata</taxon>
        <taxon>Euteleostomi</taxon>
        <taxon>Amphibia</taxon>
        <taxon>Batrachia</taxon>
        <taxon>Anura</taxon>
        <taxon>Pipoidea</taxon>
        <taxon>Pipidae</taxon>
        <taxon>Xenopodinae</taxon>
        <taxon>Xenopus</taxon>
        <taxon>Silurana</taxon>
    </lineage>
</organism>
<dbReference type="FunFam" id="1.10.510.10:FF:000210">
    <property type="entry name" value="Non-specific serine/threonine protein kinase"/>
    <property type="match status" value="1"/>
</dbReference>
<evidence type="ECO:0000256" key="1">
    <source>
        <dbReference type="ARBA" id="ARBA00022527"/>
    </source>
</evidence>
<name>A0A8J1JU85_XENTR</name>
<sequence>MDLVQPPQGGVLAERLETEGAYGYQQPVYQQTSMIPIEDFQFHKWLGQGNFGKVFMAEHKKTGKKVAIKMMEKLQICCNQMTESLFLERDILRLSRNSRNPFLVSLVCAFQREHHVYIAMEFAAGGSLASHLGNGALPHTSTLFYSACIVLGIKFLHENRIVHRDLKPDNIVIDSAGYAQLADFGLCKAGIDFRDVMPYPCGTISYCAPEMFSGEGYKRTVDWWSLGVIIYEMAVGKMPFHGNKEVLLDSILNKEPEYPAGLDGGTRVIIKELLEKDPEYRLGSLRNDGEEVMNFSFFNPIMWNALMAKQIRAPFVPSQDIVQSKAGNDGAIVTPHNCTSRISHFTQKAFIGFDMLPEDSS</sequence>
<evidence type="ECO:0000256" key="7">
    <source>
        <dbReference type="PROSITE-ProRule" id="PRU10141"/>
    </source>
</evidence>
<dbReference type="GO" id="GO:0004674">
    <property type="term" value="F:protein serine/threonine kinase activity"/>
    <property type="evidence" value="ECO:0000318"/>
    <property type="project" value="GO_Central"/>
</dbReference>
<keyword evidence="4 7" id="KW-0547">Nucleotide-binding</keyword>
<dbReference type="PROSITE" id="PS00107">
    <property type="entry name" value="PROTEIN_KINASE_ATP"/>
    <property type="match status" value="1"/>
</dbReference>
<keyword evidence="6 7" id="KW-0067">ATP-binding</keyword>
<keyword evidence="2" id="KW-0597">Phosphoprotein</keyword>
<feature type="domain" description="Protein kinase" evidence="9">
    <location>
        <begin position="40"/>
        <end position="298"/>
    </location>
</feature>
<dbReference type="GeneID" id="116411623"/>
<evidence type="ECO:0000259" key="9">
    <source>
        <dbReference type="PROSITE" id="PS50011"/>
    </source>
</evidence>
<dbReference type="KEGG" id="xtr:116411623"/>
<dbReference type="Proteomes" id="UP000008143">
    <property type="component" value="Chromosome 1"/>
</dbReference>
<feature type="binding site" evidence="7">
    <location>
        <position position="69"/>
    </location>
    <ligand>
        <name>ATP</name>
        <dbReference type="ChEBI" id="CHEBI:30616"/>
    </ligand>
</feature>
<dbReference type="GO" id="GO:0035556">
    <property type="term" value="P:intracellular signal transduction"/>
    <property type="evidence" value="ECO:0000318"/>
    <property type="project" value="GO_Central"/>
</dbReference>
<keyword evidence="3" id="KW-0808">Transferase</keyword>
<dbReference type="Gene3D" id="1.10.510.10">
    <property type="entry name" value="Transferase(Phosphotransferase) domain 1"/>
    <property type="match status" value="1"/>
</dbReference>
<dbReference type="InterPro" id="IPR000719">
    <property type="entry name" value="Prot_kinase_dom"/>
</dbReference>
<gene>
    <name evidence="12 13" type="primary">LOC116411623</name>
</gene>
<dbReference type="AlphaFoldDB" id="A0A8J1JU85"/>
<dbReference type="PROSITE" id="PS51285">
    <property type="entry name" value="AGC_KINASE_CTER"/>
    <property type="match status" value="1"/>
</dbReference>
<dbReference type="InterPro" id="IPR017441">
    <property type="entry name" value="Protein_kinase_ATP_BS"/>
</dbReference>
<dbReference type="PROSITE" id="PS00108">
    <property type="entry name" value="PROTEIN_KINASE_ST"/>
    <property type="match status" value="1"/>
</dbReference>
<dbReference type="Gene3D" id="3.30.200.20">
    <property type="entry name" value="Phosphorylase Kinase, domain 1"/>
    <property type="match status" value="1"/>
</dbReference>
<evidence type="ECO:0000256" key="5">
    <source>
        <dbReference type="ARBA" id="ARBA00022777"/>
    </source>
</evidence>
<evidence type="ECO:0000256" key="6">
    <source>
        <dbReference type="ARBA" id="ARBA00022840"/>
    </source>
</evidence>
<dbReference type="OMA" id="MCPEARI"/>
<dbReference type="SMART" id="SM00220">
    <property type="entry name" value="S_TKc"/>
    <property type="match status" value="1"/>
</dbReference>
<keyword evidence="11" id="KW-1185">Reference proteome</keyword>
<dbReference type="InterPro" id="IPR011009">
    <property type="entry name" value="Kinase-like_dom_sf"/>
</dbReference>
<dbReference type="Xenbase" id="XB-GENE-29097391">
    <property type="gene designation" value="LOC116411623"/>
</dbReference>
<evidence type="ECO:0000256" key="4">
    <source>
        <dbReference type="ARBA" id="ARBA00022741"/>
    </source>
</evidence>
<evidence type="ECO:0000256" key="8">
    <source>
        <dbReference type="RuleBase" id="RU000304"/>
    </source>
</evidence>
<evidence type="ECO:0000256" key="2">
    <source>
        <dbReference type="ARBA" id="ARBA00022553"/>
    </source>
</evidence>
<dbReference type="PROSITE" id="PS50011">
    <property type="entry name" value="PROTEIN_KINASE_DOM"/>
    <property type="match status" value="1"/>
</dbReference>
<dbReference type="GO" id="GO:0005524">
    <property type="term" value="F:ATP binding"/>
    <property type="evidence" value="ECO:0007669"/>
    <property type="project" value="UniProtKB-UniRule"/>
</dbReference>
<keyword evidence="5" id="KW-0418">Kinase</keyword>
<dbReference type="PANTHER" id="PTHR24351">
    <property type="entry name" value="RIBOSOMAL PROTEIN S6 KINASE"/>
    <property type="match status" value="1"/>
</dbReference>